<dbReference type="OrthoDB" id="3245799at2"/>
<dbReference type="RefSeq" id="WP_030355842.1">
    <property type="nucleotide sequence ID" value="NZ_AZSP01000167.1"/>
</dbReference>
<keyword evidence="1" id="KW-1133">Transmembrane helix</keyword>
<dbReference type="STRING" id="1440053.GCA_000718095_06947"/>
<name>A0A2T7T6T1_9ACTN</name>
<proteinExistence type="predicted"/>
<sequence>MNELLDVVRAGRADAVPGLVEPMTAADRKEALAALKALRKELRDWSWDRWRERRRIQRALVVAGTGCHTGAAATAAWIGARDLREGFSLPHELMLGLLADREPGWLGDVAHRLAGRASTARLDYPFIAGLVRLAGCPVPDTDEYVHGWAEAAPSHGRLLPALRKDPQLPVMVPRLFETAELPGPLVWYGDATDPHHWPSVLAVLAEEEVVERRLLVDASVARLLRGGKPGDLDFFLKLLDRLALTPDEERDRASDWIGMASDGTSTVAGHAQRVLARLALSGALPMRSLADMSASVLFRPEKKLVRAQLVLMGKVLRADGGGAGELLPVAAEAFGHEDAGIQERALKLVVRHLSAVTADQRSELAMAAARLSPVHRARAAEVFDELPVELDSGPYEEILPPAPEPAPLVPSPSDLAELVEQTSALITSAGAMPDFERVLDGLVRHGYRDRAALAGSLRDALAACWWMKDGTPRNRDEWLSRNSDGVEVVAASVLDRVSTKALWNANTRGVSRGSCAHATLNGVIDARLWEAAYLIRTRPLPFLLATPTWETGALDPDVLVERLGEYQRLCATPAPVDFAQALLRVRRGRDPETARAAAALGTPEAGRLAAWLTGDGTSLPALDGGAEREKSTIAARLGQGLAIRRGFPRAFRWLGLPDVPDESRCYHWSGERHDNWPAVLPEDRETLAAWLLPEVTACARDDQRGGSWWLPLLAESGGPAGRSLHRGVAYGLGARHPEDRLSAVDALLVLATRGDLDGELLGRELASLVNSGEVKANRSADAVRTAAATGAHATVWSVLGAALPGLLAPGTARPGLGEILSVAAECAERCGATGDIPGLAELAGRGGSSRLVAESARLLATLRF</sequence>
<evidence type="ECO:0000256" key="1">
    <source>
        <dbReference type="SAM" id="Phobius"/>
    </source>
</evidence>
<organism evidence="3 4">
    <name type="scientific">Streptomyces scopuliridis RB72</name>
    <dbReference type="NCBI Taxonomy" id="1440053"/>
    <lineage>
        <taxon>Bacteria</taxon>
        <taxon>Bacillati</taxon>
        <taxon>Actinomycetota</taxon>
        <taxon>Actinomycetes</taxon>
        <taxon>Kitasatosporales</taxon>
        <taxon>Streptomycetaceae</taxon>
        <taxon>Streptomyces</taxon>
    </lineage>
</organism>
<dbReference type="AlphaFoldDB" id="A0A2T7T6T1"/>
<evidence type="ECO:0000313" key="4">
    <source>
        <dbReference type="Proteomes" id="UP000245992"/>
    </source>
</evidence>
<evidence type="ECO:0000313" key="3">
    <source>
        <dbReference type="EMBL" id="PVE10857.1"/>
    </source>
</evidence>
<dbReference type="EMBL" id="AZSP01000167">
    <property type="protein sequence ID" value="PVE10857.1"/>
    <property type="molecule type" value="Genomic_DNA"/>
</dbReference>
<dbReference type="Proteomes" id="UP000245992">
    <property type="component" value="Unassembled WGS sequence"/>
</dbReference>
<comment type="caution">
    <text evidence="3">The sequence shown here is derived from an EMBL/GenBank/DDBJ whole genome shotgun (WGS) entry which is preliminary data.</text>
</comment>
<reference evidence="3 4" key="1">
    <citation type="submission" date="2013-12" db="EMBL/GenBank/DDBJ databases">
        <title>Annotated genome of Streptomyces scopuliridis.</title>
        <authorList>
            <person name="Olson J.B."/>
        </authorList>
    </citation>
    <scope>NUCLEOTIDE SEQUENCE [LARGE SCALE GENOMIC DNA]</scope>
    <source>
        <strain evidence="3 4">RB72</strain>
    </source>
</reference>
<feature type="transmembrane region" description="Helical" evidence="1">
    <location>
        <begin position="59"/>
        <end position="80"/>
    </location>
</feature>
<keyword evidence="4" id="KW-1185">Reference proteome</keyword>
<keyword evidence="1" id="KW-0472">Membrane</keyword>
<evidence type="ECO:0000259" key="2">
    <source>
        <dbReference type="Pfam" id="PF25148"/>
    </source>
</evidence>
<accession>A0A2T7T6T1</accession>
<dbReference type="Pfam" id="PF25148">
    <property type="entry name" value="DUF7824"/>
    <property type="match status" value="1"/>
</dbReference>
<dbReference type="InterPro" id="IPR056726">
    <property type="entry name" value="DUF7824"/>
</dbReference>
<gene>
    <name evidence="3" type="ORF">Y717_22970</name>
</gene>
<keyword evidence="1" id="KW-0812">Transmembrane</keyword>
<feature type="domain" description="DUF7824" evidence="2">
    <location>
        <begin position="519"/>
        <end position="613"/>
    </location>
</feature>
<protein>
    <recommendedName>
        <fullName evidence="2">DUF7824 domain-containing protein</fullName>
    </recommendedName>
</protein>